<accession>A0A8S5SPC0</accession>
<proteinExistence type="predicted"/>
<organism evidence="2">
    <name type="scientific">Siphoviridae sp. ctqSm5</name>
    <dbReference type="NCBI Taxonomy" id="2827949"/>
    <lineage>
        <taxon>Viruses</taxon>
        <taxon>Duplodnaviria</taxon>
        <taxon>Heunggongvirae</taxon>
        <taxon>Uroviricota</taxon>
        <taxon>Caudoviricetes</taxon>
    </lineage>
</organism>
<feature type="region of interest" description="Disordered" evidence="1">
    <location>
        <begin position="81"/>
        <end position="104"/>
    </location>
</feature>
<protein>
    <submittedName>
        <fullName evidence="2">Uncharacterized protein</fullName>
    </submittedName>
</protein>
<dbReference type="EMBL" id="BK032642">
    <property type="protein sequence ID" value="DAF52776.1"/>
    <property type="molecule type" value="Genomic_DNA"/>
</dbReference>
<feature type="compositionally biased region" description="Basic and acidic residues" evidence="1">
    <location>
        <begin position="1"/>
        <end position="11"/>
    </location>
</feature>
<feature type="region of interest" description="Disordered" evidence="1">
    <location>
        <begin position="1"/>
        <end position="34"/>
    </location>
</feature>
<evidence type="ECO:0000313" key="2">
    <source>
        <dbReference type="EMBL" id="DAF52776.1"/>
    </source>
</evidence>
<reference evidence="2" key="1">
    <citation type="journal article" date="2021" name="Proc. Natl. Acad. Sci. U.S.A.">
        <title>A Catalog of Tens of Thousands of Viruses from Human Metagenomes Reveals Hidden Associations with Chronic Diseases.</title>
        <authorList>
            <person name="Tisza M.J."/>
            <person name="Buck C.B."/>
        </authorList>
    </citation>
    <scope>NUCLEOTIDE SEQUENCE</scope>
    <source>
        <strain evidence="2">CtqSm5</strain>
    </source>
</reference>
<name>A0A8S5SPC0_9CAUD</name>
<sequence>MSETVEKSEVKKPRKSTTKKPTSPKAKAEPKEETVTIAMQDQSMPMTQMEMMMQQMAQMQQMMAQQQAIINGMMQQQVAPTQTIEEEPKETRVRKTSGKSKGVTKAQLRRKYKDTDVFLVSTVPGSCSYVGRNGYLYAWNYMGDVQAVPVEDVLNMPEIWLTSPWVGIDEEDNDEQLIDDLVTCLHLESIYEHLYILNELEGNINEVDVEKVKEIVAKSKDTTLAKDIASIVQEKIKKGELTNFHTITDFEKILKCNFKKDND</sequence>
<evidence type="ECO:0000256" key="1">
    <source>
        <dbReference type="SAM" id="MobiDB-lite"/>
    </source>
</evidence>